<dbReference type="GO" id="GO:0055085">
    <property type="term" value="P:transmembrane transport"/>
    <property type="evidence" value="ECO:0007669"/>
    <property type="project" value="UniProtKB-ARBA"/>
</dbReference>
<keyword evidence="6" id="KW-1185">Reference proteome</keyword>
<dbReference type="RefSeq" id="WP_080620011.1">
    <property type="nucleotide sequence ID" value="NZ_CAWMZI010000003.1"/>
</dbReference>
<dbReference type="GO" id="GO:0005524">
    <property type="term" value="F:ATP binding"/>
    <property type="evidence" value="ECO:0007669"/>
    <property type="project" value="UniProtKB-KW"/>
</dbReference>
<keyword evidence="5" id="KW-0614">Plasmid</keyword>
<dbReference type="SMART" id="SM00382">
    <property type="entry name" value="AAA"/>
    <property type="match status" value="1"/>
</dbReference>
<dbReference type="AlphaFoldDB" id="A0A1V0GMN5"/>
<accession>A0A1V0GMN5</accession>
<evidence type="ECO:0000313" key="5">
    <source>
        <dbReference type="EMBL" id="ARC34979.1"/>
    </source>
</evidence>
<dbReference type="InterPro" id="IPR003593">
    <property type="entry name" value="AAA+_ATPase"/>
</dbReference>
<keyword evidence="3 5" id="KW-0067">ATP-binding</keyword>
<dbReference type="EMBL" id="CP020440">
    <property type="protein sequence ID" value="ARC34979.1"/>
    <property type="molecule type" value="Genomic_DNA"/>
</dbReference>
<evidence type="ECO:0000256" key="2">
    <source>
        <dbReference type="ARBA" id="ARBA00022741"/>
    </source>
</evidence>
<dbReference type="KEGG" id="pye:A6J80_00205"/>
<dbReference type="SUPFAM" id="SSF52540">
    <property type="entry name" value="P-loop containing nucleoside triphosphate hydrolases"/>
    <property type="match status" value="1"/>
</dbReference>
<evidence type="ECO:0000256" key="1">
    <source>
        <dbReference type="ARBA" id="ARBA00022448"/>
    </source>
</evidence>
<dbReference type="Pfam" id="PF00005">
    <property type="entry name" value="ABC_tran"/>
    <property type="match status" value="1"/>
</dbReference>
<sequence>MLEARNLAAGFGTIPLFQNVSLRLEAGRILGLRGRSGAGKTTLGRVLAGLHPPMAGEVLLDGSPLLPKGVRPVQYLHQNPLLAMNPRWRIGRILAEAGRPDPHLARACGIKPDWLSRYPHELSGGQVQRISILRALTVRPRYLVADEITAPLDPASQARLWHALCDIASARRIGVLAISHDQALLDRICCLGQMQVS</sequence>
<dbReference type="PANTHER" id="PTHR43776">
    <property type="entry name" value="TRANSPORT ATP-BINDING PROTEIN"/>
    <property type="match status" value="1"/>
</dbReference>
<dbReference type="GO" id="GO:0016887">
    <property type="term" value="F:ATP hydrolysis activity"/>
    <property type="evidence" value="ECO:0007669"/>
    <property type="project" value="InterPro"/>
</dbReference>
<name>A0A1V0GMN5_9RHOB</name>
<gene>
    <name evidence="5" type="ORF">A6J80_00205</name>
</gene>
<feature type="domain" description="ABC transporter" evidence="4">
    <location>
        <begin position="2"/>
        <end position="196"/>
    </location>
</feature>
<evidence type="ECO:0000313" key="6">
    <source>
        <dbReference type="Proteomes" id="UP000191257"/>
    </source>
</evidence>
<dbReference type="PROSITE" id="PS50893">
    <property type="entry name" value="ABC_TRANSPORTER_2"/>
    <property type="match status" value="1"/>
</dbReference>
<keyword evidence="2" id="KW-0547">Nucleotide-binding</keyword>
<dbReference type="Proteomes" id="UP000191257">
    <property type="component" value="Plasmid unnamed2"/>
</dbReference>
<dbReference type="InterPro" id="IPR003439">
    <property type="entry name" value="ABC_transporter-like_ATP-bd"/>
</dbReference>
<evidence type="ECO:0000256" key="3">
    <source>
        <dbReference type="ARBA" id="ARBA00022840"/>
    </source>
</evidence>
<keyword evidence="1" id="KW-0813">Transport</keyword>
<dbReference type="InterPro" id="IPR050319">
    <property type="entry name" value="ABC_transp_ATP-bind"/>
</dbReference>
<dbReference type="Gene3D" id="3.40.50.300">
    <property type="entry name" value="P-loop containing nucleotide triphosphate hydrolases"/>
    <property type="match status" value="1"/>
</dbReference>
<proteinExistence type="predicted"/>
<dbReference type="InterPro" id="IPR027417">
    <property type="entry name" value="P-loop_NTPase"/>
</dbReference>
<geneLocation type="plasmid" evidence="5 6">
    <name>unnamed2</name>
</geneLocation>
<reference evidence="5" key="1">
    <citation type="submission" date="2017-12" db="EMBL/GenBank/DDBJ databases">
        <title>FDA dAtabase for Regulatory Grade micrObial Sequences (FDA-ARGOS): Supporting development and validation of Infectious Disease Dx tests.</title>
        <authorList>
            <person name="Campos J."/>
            <person name="Goldberg B."/>
            <person name="Tallon L."/>
            <person name="Sadzewicz L."/>
            <person name="Sengamalay N."/>
            <person name="Ott S."/>
            <person name="Godinez A."/>
            <person name="Nagaraj S."/>
            <person name="Vyas G."/>
            <person name="Aluvathingal J."/>
            <person name="Nadendla S."/>
            <person name="Geyer C."/>
            <person name="Nandy P."/>
            <person name="Hobson J."/>
            <person name="Sichtig H."/>
        </authorList>
    </citation>
    <scope>NUCLEOTIDE SEQUENCE</scope>
    <source>
        <strain evidence="5">FDAARGOS_252</strain>
        <plasmid evidence="5">unnamed2</plasmid>
    </source>
</reference>
<dbReference type="eggNOG" id="COG1124">
    <property type="taxonomic scope" value="Bacteria"/>
</dbReference>
<organism evidence="5 6">
    <name type="scientific">Paracoccus yeei</name>
    <dbReference type="NCBI Taxonomy" id="147645"/>
    <lineage>
        <taxon>Bacteria</taxon>
        <taxon>Pseudomonadati</taxon>
        <taxon>Pseudomonadota</taxon>
        <taxon>Alphaproteobacteria</taxon>
        <taxon>Rhodobacterales</taxon>
        <taxon>Paracoccaceae</taxon>
        <taxon>Paracoccus</taxon>
    </lineage>
</organism>
<evidence type="ECO:0000259" key="4">
    <source>
        <dbReference type="PROSITE" id="PS50893"/>
    </source>
</evidence>
<dbReference type="PANTHER" id="PTHR43776:SF5">
    <property type="entry name" value="ATPASE COMPONENT OF ABC-TYPE TRANSPORT SYSTEM"/>
    <property type="match status" value="1"/>
</dbReference>
<protein>
    <submittedName>
        <fullName evidence="5">Nickel ABC transporter ATP-binding protein</fullName>
    </submittedName>
</protein>